<evidence type="ECO:0000256" key="3">
    <source>
        <dbReference type="ARBA" id="ARBA00007070"/>
    </source>
</evidence>
<dbReference type="InterPro" id="IPR016024">
    <property type="entry name" value="ARM-type_fold"/>
</dbReference>
<dbReference type="PROSITE" id="PS50236">
    <property type="entry name" value="CHCR"/>
    <property type="match status" value="1"/>
</dbReference>
<keyword evidence="7" id="KW-0862">Zinc</keyword>
<comment type="subcellular location">
    <subcellularLocation>
        <location evidence="2">Late endosome membrane</location>
        <topology evidence="2">Peripheral membrane protein</topology>
        <orientation evidence="2">Cytoplasmic side</orientation>
    </subcellularLocation>
    <subcellularLocation>
        <location evidence="1">Lysosome</location>
    </subcellularLocation>
</comment>
<evidence type="ECO:0000313" key="17">
    <source>
        <dbReference type="Proteomes" id="UP000694846"/>
    </source>
</evidence>
<dbReference type="AlphaFoldDB" id="A0A8B8FYG8"/>
<dbReference type="GO" id="GO:0048284">
    <property type="term" value="P:organelle fusion"/>
    <property type="evidence" value="ECO:0007669"/>
    <property type="project" value="TreeGrafter"/>
</dbReference>
<evidence type="ECO:0000256" key="2">
    <source>
        <dbReference type="ARBA" id="ARBA00004492"/>
    </source>
</evidence>
<keyword evidence="14" id="KW-0175">Coiled coil</keyword>
<keyword evidence="6 12" id="KW-0863">Zinc-finger</keyword>
<dbReference type="SUPFAM" id="SSF57850">
    <property type="entry name" value="RING/U-box"/>
    <property type="match status" value="1"/>
</dbReference>
<evidence type="ECO:0000256" key="13">
    <source>
        <dbReference type="PROSITE-ProRule" id="PRU01006"/>
    </source>
</evidence>
<keyword evidence="17" id="KW-1185">Reference proteome</keyword>
<dbReference type="CTD" id="55823"/>
<dbReference type="PANTHER" id="PTHR23323:SF24">
    <property type="entry name" value="VACUOLAR PROTEIN SORTING-ASSOCIATED PROTEIN 11 HOMOLOG"/>
    <property type="match status" value="1"/>
</dbReference>
<dbReference type="Gene3D" id="3.30.40.10">
    <property type="entry name" value="Zinc/RING finger domain, C3HC4 (zinc finger)"/>
    <property type="match status" value="1"/>
</dbReference>
<dbReference type="InterPro" id="IPR024763">
    <property type="entry name" value="VPS11_C"/>
</dbReference>
<evidence type="ECO:0000256" key="5">
    <source>
        <dbReference type="ARBA" id="ARBA00022723"/>
    </source>
</evidence>
<dbReference type="InterPro" id="IPR013083">
    <property type="entry name" value="Znf_RING/FYVE/PHD"/>
</dbReference>
<feature type="region of interest" description="Disordered" evidence="15">
    <location>
        <begin position="933"/>
        <end position="979"/>
    </location>
</feature>
<evidence type="ECO:0000256" key="11">
    <source>
        <dbReference type="PIRNR" id="PIRNR007860"/>
    </source>
</evidence>
<evidence type="ECO:0000256" key="9">
    <source>
        <dbReference type="ARBA" id="ARBA00023136"/>
    </source>
</evidence>
<dbReference type="InterPro" id="IPR057308">
    <property type="entry name" value="CHCR_PEP5_VPS11"/>
</dbReference>
<name>A0A8B8FYG8_9HEMI</name>
<dbReference type="InterPro" id="IPR001841">
    <property type="entry name" value="Znf_RING"/>
</dbReference>
<feature type="domain" description="RING-type" evidence="16">
    <location>
        <begin position="802"/>
        <end position="841"/>
    </location>
</feature>
<dbReference type="InterPro" id="IPR011990">
    <property type="entry name" value="TPR-like_helical_dom_sf"/>
</dbReference>
<keyword evidence="4" id="KW-0813">Transport</keyword>
<dbReference type="SUPFAM" id="SSF48371">
    <property type="entry name" value="ARM repeat"/>
    <property type="match status" value="1"/>
</dbReference>
<dbReference type="GO" id="GO:0007033">
    <property type="term" value="P:vacuole organization"/>
    <property type="evidence" value="ECO:0007669"/>
    <property type="project" value="TreeGrafter"/>
</dbReference>
<dbReference type="Pfam" id="PF12451">
    <property type="entry name" value="VPS11_C"/>
    <property type="match status" value="1"/>
</dbReference>
<feature type="coiled-coil region" evidence="14">
    <location>
        <begin position="766"/>
        <end position="793"/>
    </location>
</feature>
<dbReference type="PROSITE" id="PS50089">
    <property type="entry name" value="ZF_RING_2"/>
    <property type="match status" value="1"/>
</dbReference>
<dbReference type="PIRSF" id="PIRSF007860">
    <property type="entry name" value="VPS11"/>
    <property type="match status" value="1"/>
</dbReference>
<evidence type="ECO:0000256" key="6">
    <source>
        <dbReference type="ARBA" id="ARBA00022771"/>
    </source>
</evidence>
<dbReference type="GO" id="GO:0008270">
    <property type="term" value="F:zinc ion binding"/>
    <property type="evidence" value="ECO:0007669"/>
    <property type="project" value="UniProtKB-KW"/>
</dbReference>
<feature type="compositionally biased region" description="Basic and acidic residues" evidence="15">
    <location>
        <begin position="955"/>
        <end position="972"/>
    </location>
</feature>
<keyword evidence="10" id="KW-0458">Lysosome</keyword>
<dbReference type="GO" id="GO:0031902">
    <property type="term" value="C:late endosome membrane"/>
    <property type="evidence" value="ECO:0007669"/>
    <property type="project" value="UniProtKB-SubCell"/>
</dbReference>
<dbReference type="SUPFAM" id="SSF50978">
    <property type="entry name" value="WD40 repeat-like"/>
    <property type="match status" value="1"/>
</dbReference>
<dbReference type="InterPro" id="IPR057307">
    <property type="entry name" value="PEP5_VPS11_N"/>
</dbReference>
<dbReference type="Pfam" id="PF23356">
    <property type="entry name" value="TPR_PEP5_VPS11"/>
    <property type="match status" value="1"/>
</dbReference>
<keyword evidence="8" id="KW-0653">Protein transport</keyword>
<feature type="compositionally biased region" description="Acidic residues" evidence="15">
    <location>
        <begin position="936"/>
        <end position="947"/>
    </location>
</feature>
<keyword evidence="9 11" id="KW-0472">Membrane</keyword>
<reference evidence="18" key="1">
    <citation type="submission" date="2025-08" db="UniProtKB">
        <authorList>
            <consortium name="RefSeq"/>
        </authorList>
    </citation>
    <scope>IDENTIFICATION</scope>
    <source>
        <tissue evidence="18">Whole body</tissue>
    </source>
</reference>
<dbReference type="OrthoDB" id="26184at2759"/>
<dbReference type="Proteomes" id="UP000694846">
    <property type="component" value="Unplaced"/>
</dbReference>
<dbReference type="GO" id="GO:0030674">
    <property type="term" value="F:protein-macromolecule adaptor activity"/>
    <property type="evidence" value="ECO:0007669"/>
    <property type="project" value="TreeGrafter"/>
</dbReference>
<evidence type="ECO:0000256" key="4">
    <source>
        <dbReference type="ARBA" id="ARBA00022448"/>
    </source>
</evidence>
<dbReference type="Gene3D" id="1.25.40.10">
    <property type="entry name" value="Tetratricopeptide repeat domain"/>
    <property type="match status" value="1"/>
</dbReference>
<dbReference type="GO" id="GO:0006886">
    <property type="term" value="P:intracellular protein transport"/>
    <property type="evidence" value="ECO:0007669"/>
    <property type="project" value="UniProtKB-UniRule"/>
</dbReference>
<organism evidence="17 18">
    <name type="scientific">Sipha flava</name>
    <name type="common">yellow sugarcane aphid</name>
    <dbReference type="NCBI Taxonomy" id="143950"/>
    <lineage>
        <taxon>Eukaryota</taxon>
        <taxon>Metazoa</taxon>
        <taxon>Ecdysozoa</taxon>
        <taxon>Arthropoda</taxon>
        <taxon>Hexapoda</taxon>
        <taxon>Insecta</taxon>
        <taxon>Pterygota</taxon>
        <taxon>Neoptera</taxon>
        <taxon>Paraneoptera</taxon>
        <taxon>Hemiptera</taxon>
        <taxon>Sternorrhyncha</taxon>
        <taxon>Aphidomorpha</taxon>
        <taxon>Aphidoidea</taxon>
        <taxon>Aphididae</taxon>
        <taxon>Sipha</taxon>
    </lineage>
</organism>
<evidence type="ECO:0000256" key="15">
    <source>
        <dbReference type="SAM" id="MobiDB-lite"/>
    </source>
</evidence>
<dbReference type="InterPro" id="IPR000547">
    <property type="entry name" value="Clathrin_H-chain/VPS_repeat"/>
</dbReference>
<evidence type="ECO:0000313" key="18">
    <source>
        <dbReference type="RefSeq" id="XP_025415837.1"/>
    </source>
</evidence>
<sequence>MSFLEWRRFNFFDINHNADSRKISQTIGSSKISTTSSGNGHLVICDDDGLVHLITRSFQVTTFRAYQLNVLISTQLQYSSFLITIGKDEPDTNAILKVWDLERRDRQSNPICVRSTKLPKSEKLTTLCAAENRLLMAVGFVDGCIVLYKGDLSRDRNSKPKMLKELDQEITGMGFKSVNKDQWYLFVSTASSVQQFNVSSKDSCPMTVLDAVGCDFKCSVLVNGPDSHFMIAKEDAIYCYTVDSRGPCYVVGGQKMILQWFRSYLIIVSKDKEKSSNTITVSTTTKNLDEIESVSITVLDIQNKFIVFTTTIREILSVLPEWGSLYVLTSRGNLSQLIEKDLQSKLTVLFKKNLYDVAVRMAKCQQFDSQALIDIFRQYGDHLYAKGDHSGAVEQYIKTIGKLEPSYVIKKFLDSQYIESLTTYLHALHKSGSANKDHTTLLFNCYSKLNSVDKLQEFIITKDENIDFDVDVAIKVCRQSSPENALALAEKHSRHSLYIKILLEDCHKYTAALDYIEKLSIEQSVQIIKQYINVFIENVPKDTVNFLKKLCTTCYTTANVDLLDHSAQPEDFIYLLLDDSECLVNFLDHFENFLNKWSTSLLNTYIEHCLIVWKNENNQERRITIEKKIINILQSVDNKICDHYQVLILAISFEFKAAIVYIFEHNKQYTKLIRYYLSLNDYTSAINCCRGYGNVEPKLWVSIFNTAMIDENFPPLMLEEILKEIERKNLLSAHFTITSLVKSKTINIGHVRAYLSSLFGAEKKTLEKEKETVDKYQKDTENIQQTIQKLKNCAVVFQGLRCSACNNQLELPSVHFMCQHSYHQHCFQAFSESDDDCPACTQNNKQIMDIIRTQGQMKDHNEVFHSQLERSTDSFSLISEYFGRCLFDNLTAAENQLAKSIFVSPELSAPKAIVPIVHTPPRLSPKLAVKTSINPFDEDDDDDDMEYDSNNPFKNDYKESKNPFKNDYDESKNPFANDP</sequence>
<dbReference type="InterPro" id="IPR036322">
    <property type="entry name" value="WD40_repeat_dom_sf"/>
</dbReference>
<dbReference type="GO" id="GO:0006904">
    <property type="term" value="P:vesicle docking involved in exocytosis"/>
    <property type="evidence" value="ECO:0007669"/>
    <property type="project" value="TreeGrafter"/>
</dbReference>
<feature type="repeat" description="CHCR" evidence="13">
    <location>
        <begin position="396"/>
        <end position="544"/>
    </location>
</feature>
<evidence type="ECO:0000256" key="7">
    <source>
        <dbReference type="ARBA" id="ARBA00022833"/>
    </source>
</evidence>
<gene>
    <name evidence="18" type="primary">LOC112687384</name>
</gene>
<evidence type="ECO:0000256" key="14">
    <source>
        <dbReference type="SAM" id="Coils"/>
    </source>
</evidence>
<protein>
    <recommendedName>
        <fullName evidence="11">Vacuolar protein sorting-associated protein 11 homolog</fullName>
    </recommendedName>
</protein>
<evidence type="ECO:0000256" key="1">
    <source>
        <dbReference type="ARBA" id="ARBA00004371"/>
    </source>
</evidence>
<dbReference type="CDD" id="cd16688">
    <property type="entry name" value="RING-H2_Vps11"/>
    <property type="match status" value="1"/>
</dbReference>
<dbReference type="GO" id="GO:0030897">
    <property type="term" value="C:HOPS complex"/>
    <property type="evidence" value="ECO:0007669"/>
    <property type="project" value="TreeGrafter"/>
</dbReference>
<evidence type="ECO:0000256" key="12">
    <source>
        <dbReference type="PROSITE-ProRule" id="PRU00175"/>
    </source>
</evidence>
<dbReference type="GO" id="GO:0005764">
    <property type="term" value="C:lysosome"/>
    <property type="evidence" value="ECO:0007669"/>
    <property type="project" value="UniProtKB-SubCell"/>
</dbReference>
<dbReference type="RefSeq" id="XP_025415837.1">
    <property type="nucleotide sequence ID" value="XM_025560052.1"/>
</dbReference>
<comment type="similarity">
    <text evidence="3 11">Belongs to the VPS11 family.</text>
</comment>
<dbReference type="GO" id="GO:0007032">
    <property type="term" value="P:endosome organization"/>
    <property type="evidence" value="ECO:0007669"/>
    <property type="project" value="TreeGrafter"/>
</dbReference>
<evidence type="ECO:0000259" key="16">
    <source>
        <dbReference type="PROSITE" id="PS50089"/>
    </source>
</evidence>
<dbReference type="InterPro" id="IPR016528">
    <property type="entry name" value="VPS11"/>
</dbReference>
<dbReference type="Pfam" id="PF23341">
    <property type="entry name" value="PEP5_VPS11_N"/>
    <property type="match status" value="1"/>
</dbReference>
<dbReference type="PANTHER" id="PTHR23323">
    <property type="entry name" value="VACUOLAR PROTEIN SORTING-ASSOCIATED PROTEIN"/>
    <property type="match status" value="1"/>
</dbReference>
<proteinExistence type="inferred from homology"/>
<evidence type="ECO:0000256" key="10">
    <source>
        <dbReference type="ARBA" id="ARBA00023228"/>
    </source>
</evidence>
<dbReference type="GeneID" id="112687384"/>
<accession>A0A8B8FYG8</accession>
<evidence type="ECO:0000256" key="8">
    <source>
        <dbReference type="ARBA" id="ARBA00022927"/>
    </source>
</evidence>
<keyword evidence="5" id="KW-0479">Metal-binding</keyword>